<feature type="active site" description="Proton acceptor" evidence="4">
    <location>
        <position position="334"/>
    </location>
</feature>
<name>A0A482WR56_LAOST</name>
<dbReference type="AlphaFoldDB" id="A0A482WR56"/>
<dbReference type="InterPro" id="IPR000542">
    <property type="entry name" value="Carn_acyl_trans"/>
</dbReference>
<sequence>MSMVDVFYILPPDSKERTFEYDKTLPSLPLPTLSHTLLRYLDSVKAISSKEDYEKTVRIVEEFENGIGKELHAKLQSKAANERNWLEEWWENYVYLSNRQPLLPDWSMSGSSPTLELGWTFAPGKQVLYAARYCYHLISLFVLLRTERYRPAMSVSRRTGVKKRFNMNQYRRLFSTCQVPGQFMDEMHTHFKTESEGPCPTHVVVMYNGHLYRLEPFHPDGSQLTTAEWEKLLTEIVRQGATDRGQDVAALTSDDRTSWAETREHIIGLSKQNAEHMYAVESSLFTLCLDEDCPESQSEVNRLSLAGDLRCRWADKALNIVFFGNGSSAGLCNHAAYDGIVSVTTMHFIHMSLQENRDNWQASFSVRPGLIQPTEILFDLDDKANTKIQKVIGAIGDQTKHYLMIREELSGFGKDNIQKHNLHPDAFIQMALQLAYWRMHGKPAPCYETATTRMFYNGRTETMRSCTPEAVKWCQNMDNSSVSSAEKVKLLKAAITRHVELMKEAQGNAGCDRHLFGLYCVAMESGLPVPAIFEDPNFLKSGGNGNFILSTSLVGYTELGGGVGPMCKEGYGCFYNITGDRFFITLSVHRDSYETSAPKFFTQLVDALFDMDYLLLSITDGKLAQAKL</sequence>
<comment type="caution">
    <text evidence="6">The sequence shown here is derived from an EMBL/GenBank/DDBJ whole genome shotgun (WGS) entry which is preliminary data.</text>
</comment>
<dbReference type="InterPro" id="IPR039551">
    <property type="entry name" value="Cho/carn_acyl_trans"/>
</dbReference>
<dbReference type="FunCoup" id="A0A482WR56">
    <property type="interactions" value="283"/>
</dbReference>
<evidence type="ECO:0000256" key="2">
    <source>
        <dbReference type="ARBA" id="ARBA00022679"/>
    </source>
</evidence>
<protein>
    <recommendedName>
        <fullName evidence="5">Choline/carnitine acyltransferase domain-containing protein</fullName>
    </recommendedName>
</protein>
<reference evidence="6 7" key="1">
    <citation type="journal article" date="2017" name="Gigascience">
        <title>Genome sequence of the small brown planthopper, Laodelphax striatellus.</title>
        <authorList>
            <person name="Zhu J."/>
            <person name="Jiang F."/>
            <person name="Wang X."/>
            <person name="Yang P."/>
            <person name="Bao Y."/>
            <person name="Zhao W."/>
            <person name="Wang W."/>
            <person name="Lu H."/>
            <person name="Wang Q."/>
            <person name="Cui N."/>
            <person name="Li J."/>
            <person name="Chen X."/>
            <person name="Luo L."/>
            <person name="Yu J."/>
            <person name="Kang L."/>
            <person name="Cui F."/>
        </authorList>
    </citation>
    <scope>NUCLEOTIDE SEQUENCE [LARGE SCALE GENOMIC DNA]</scope>
    <source>
        <strain evidence="6">Lst14</strain>
    </source>
</reference>
<proteinExistence type="inferred from homology"/>
<keyword evidence="2" id="KW-0808">Transferase</keyword>
<dbReference type="InParanoid" id="A0A482WR56"/>
<feature type="domain" description="Choline/carnitine acyltransferase" evidence="5">
    <location>
        <begin position="28"/>
        <end position="604"/>
    </location>
</feature>
<dbReference type="GO" id="GO:0008458">
    <property type="term" value="F:carnitine O-octanoyltransferase activity"/>
    <property type="evidence" value="ECO:0007669"/>
    <property type="project" value="TreeGrafter"/>
</dbReference>
<dbReference type="Gene3D" id="3.30.559.70">
    <property type="entry name" value="Choline/Carnitine o-acyltransferase, domain 2"/>
    <property type="match status" value="1"/>
</dbReference>
<dbReference type="PANTHER" id="PTHR22589">
    <property type="entry name" value="CARNITINE O-ACYLTRANSFERASE"/>
    <property type="match status" value="1"/>
</dbReference>
<keyword evidence="3" id="KW-0012">Acyltransferase</keyword>
<dbReference type="STRING" id="195883.A0A482WR56"/>
<dbReference type="SMR" id="A0A482WR56"/>
<evidence type="ECO:0000259" key="5">
    <source>
        <dbReference type="Pfam" id="PF00755"/>
    </source>
</evidence>
<dbReference type="Gene3D" id="3.30.559.10">
    <property type="entry name" value="Chloramphenicol acetyltransferase-like domain"/>
    <property type="match status" value="1"/>
</dbReference>
<keyword evidence="7" id="KW-1185">Reference proteome</keyword>
<gene>
    <name evidence="6" type="ORF">LSTR_LSTR012054</name>
</gene>
<evidence type="ECO:0000256" key="1">
    <source>
        <dbReference type="ARBA" id="ARBA00005232"/>
    </source>
</evidence>
<evidence type="ECO:0000256" key="4">
    <source>
        <dbReference type="PIRSR" id="PIRSR600542-1"/>
    </source>
</evidence>
<dbReference type="InterPro" id="IPR023213">
    <property type="entry name" value="CAT-like_dom_sf"/>
</dbReference>
<dbReference type="OrthoDB" id="240216at2759"/>
<dbReference type="SUPFAM" id="SSF52777">
    <property type="entry name" value="CoA-dependent acyltransferases"/>
    <property type="match status" value="2"/>
</dbReference>
<accession>A0A482WR56</accession>
<organism evidence="6 7">
    <name type="scientific">Laodelphax striatellus</name>
    <name type="common">Small brown planthopper</name>
    <name type="synonym">Delphax striatella</name>
    <dbReference type="NCBI Taxonomy" id="195883"/>
    <lineage>
        <taxon>Eukaryota</taxon>
        <taxon>Metazoa</taxon>
        <taxon>Ecdysozoa</taxon>
        <taxon>Arthropoda</taxon>
        <taxon>Hexapoda</taxon>
        <taxon>Insecta</taxon>
        <taxon>Pterygota</taxon>
        <taxon>Neoptera</taxon>
        <taxon>Paraneoptera</taxon>
        <taxon>Hemiptera</taxon>
        <taxon>Auchenorrhyncha</taxon>
        <taxon>Fulgoroidea</taxon>
        <taxon>Delphacidae</taxon>
        <taxon>Criomorphinae</taxon>
        <taxon>Laodelphax</taxon>
    </lineage>
</organism>
<evidence type="ECO:0000313" key="7">
    <source>
        <dbReference type="Proteomes" id="UP000291343"/>
    </source>
</evidence>
<evidence type="ECO:0000313" key="6">
    <source>
        <dbReference type="EMBL" id="RZF35756.1"/>
    </source>
</evidence>
<comment type="similarity">
    <text evidence="1">Belongs to the carnitine/choline acetyltransferase family.</text>
</comment>
<dbReference type="InterPro" id="IPR042231">
    <property type="entry name" value="Cho/carn_acyl_trans_2"/>
</dbReference>
<evidence type="ECO:0000256" key="3">
    <source>
        <dbReference type="ARBA" id="ARBA00023315"/>
    </source>
</evidence>
<dbReference type="Proteomes" id="UP000291343">
    <property type="component" value="Unassembled WGS sequence"/>
</dbReference>
<dbReference type="PANTHER" id="PTHR22589:SF67">
    <property type="entry name" value="PEROXISOMAL CARNITINE O-OCTANOYLTRANSFERASE"/>
    <property type="match status" value="1"/>
</dbReference>
<dbReference type="EMBL" id="QKKF02027609">
    <property type="protein sequence ID" value="RZF35756.1"/>
    <property type="molecule type" value="Genomic_DNA"/>
</dbReference>
<dbReference type="Pfam" id="PF00755">
    <property type="entry name" value="Carn_acyltransf"/>
    <property type="match status" value="1"/>
</dbReference>
<dbReference type="GO" id="GO:0005777">
    <property type="term" value="C:peroxisome"/>
    <property type="evidence" value="ECO:0007669"/>
    <property type="project" value="TreeGrafter"/>
</dbReference>